<feature type="transmembrane region" description="Helical" evidence="1">
    <location>
        <begin position="138"/>
        <end position="159"/>
    </location>
</feature>
<feature type="transmembrane region" description="Helical" evidence="1">
    <location>
        <begin position="195"/>
        <end position="215"/>
    </location>
</feature>
<dbReference type="GO" id="GO:0016747">
    <property type="term" value="F:acyltransferase activity, transferring groups other than amino-acyl groups"/>
    <property type="evidence" value="ECO:0007669"/>
    <property type="project" value="InterPro"/>
</dbReference>
<evidence type="ECO:0000256" key="1">
    <source>
        <dbReference type="SAM" id="Phobius"/>
    </source>
</evidence>
<dbReference type="Pfam" id="PF01757">
    <property type="entry name" value="Acyl_transf_3"/>
    <property type="match status" value="1"/>
</dbReference>
<evidence type="ECO:0000313" key="3">
    <source>
        <dbReference type="EMBL" id="HIT75216.1"/>
    </source>
</evidence>
<feature type="transmembrane region" description="Helical" evidence="1">
    <location>
        <begin position="342"/>
        <end position="364"/>
    </location>
</feature>
<feature type="transmembrane region" description="Helical" evidence="1">
    <location>
        <begin position="297"/>
        <end position="330"/>
    </location>
</feature>
<name>A0A9D1GXD3_9ACTN</name>
<keyword evidence="1" id="KW-0812">Transmembrane</keyword>
<keyword evidence="3" id="KW-0012">Acyltransferase</keyword>
<protein>
    <submittedName>
        <fullName evidence="3">Acyltransferase</fullName>
    </submittedName>
</protein>
<dbReference type="InterPro" id="IPR002656">
    <property type="entry name" value="Acyl_transf_3_dom"/>
</dbReference>
<sequence>MSSPDGASLPSQVRRRDLSLDLVRVTCLLVVVAAHVCFVAIREAPDGGMQNWTPPQELPFFAPGTWFIQPMPLFFVVGGCVSCLAWRSAQRRGDSAWAFFRLRLIHFAQPAAALFAILGVVFGLCVLVGVPLDLANSASYGVGTPTWFMGAYLLCQAALPLMVRAHRARPLLTLVVLALGAVAVDVLRGLSGLDIVGLANYLFVWPFAQQLGIWLAEGRWSLAEGRITSRSVRPWLLVGWAVATAATGLVASLAPYGADLLQNQIPPTTPLVTMAVAHTCLYLAVRPLLQRLVQRRWVLAVLAVIGTRAMTIYLWHAVVVIAIAAGFFFVPGLPHAPSPAWWLTRVPVFLVVLAVVWAISLPLVRFERGPDPATLAEAETVRSRVIIAVAGLMAVVPPFLTTIPDGEGRLRGLDLWTLLAGAVLLVVAVALLRLGRRTARGSG</sequence>
<feature type="transmembrane region" description="Helical" evidence="1">
    <location>
        <begin position="268"/>
        <end position="285"/>
    </location>
</feature>
<feature type="transmembrane region" description="Helical" evidence="1">
    <location>
        <begin position="171"/>
        <end position="189"/>
    </location>
</feature>
<feature type="transmembrane region" description="Helical" evidence="1">
    <location>
        <begin position="107"/>
        <end position="132"/>
    </location>
</feature>
<keyword evidence="3" id="KW-0808">Transferase</keyword>
<gene>
    <name evidence="3" type="ORF">IAA98_06505</name>
</gene>
<feature type="domain" description="Acyltransferase 3" evidence="2">
    <location>
        <begin position="18"/>
        <end position="360"/>
    </location>
</feature>
<feature type="transmembrane region" description="Helical" evidence="1">
    <location>
        <begin position="61"/>
        <end position="86"/>
    </location>
</feature>
<feature type="transmembrane region" description="Helical" evidence="1">
    <location>
        <begin position="415"/>
        <end position="434"/>
    </location>
</feature>
<feature type="transmembrane region" description="Helical" evidence="1">
    <location>
        <begin position="235"/>
        <end position="256"/>
    </location>
</feature>
<dbReference type="AlphaFoldDB" id="A0A9D1GXD3"/>
<evidence type="ECO:0000259" key="2">
    <source>
        <dbReference type="Pfam" id="PF01757"/>
    </source>
</evidence>
<reference evidence="3" key="1">
    <citation type="submission" date="2020-10" db="EMBL/GenBank/DDBJ databases">
        <authorList>
            <person name="Gilroy R."/>
        </authorList>
    </citation>
    <scope>NUCLEOTIDE SEQUENCE</scope>
    <source>
        <strain evidence="3">ChiGjej1B1-24693</strain>
    </source>
</reference>
<accession>A0A9D1GXD3</accession>
<comment type="caution">
    <text evidence="3">The sequence shown here is derived from an EMBL/GenBank/DDBJ whole genome shotgun (WGS) entry which is preliminary data.</text>
</comment>
<keyword evidence="1" id="KW-0472">Membrane</keyword>
<organism evidence="3 4">
    <name type="scientific">Candidatus Avipropionibacterium avicola</name>
    <dbReference type="NCBI Taxonomy" id="2840701"/>
    <lineage>
        <taxon>Bacteria</taxon>
        <taxon>Bacillati</taxon>
        <taxon>Actinomycetota</taxon>
        <taxon>Actinomycetes</taxon>
        <taxon>Propionibacteriales</taxon>
        <taxon>Propionibacteriaceae</taxon>
        <taxon>Propionibacteriaceae incertae sedis</taxon>
        <taxon>Candidatus Avipropionibacterium</taxon>
    </lineage>
</organism>
<dbReference type="EMBL" id="DVLP01000200">
    <property type="protein sequence ID" value="HIT75216.1"/>
    <property type="molecule type" value="Genomic_DNA"/>
</dbReference>
<reference evidence="3" key="2">
    <citation type="journal article" date="2021" name="PeerJ">
        <title>Extensive microbial diversity within the chicken gut microbiome revealed by metagenomics and culture.</title>
        <authorList>
            <person name="Gilroy R."/>
            <person name="Ravi A."/>
            <person name="Getino M."/>
            <person name="Pursley I."/>
            <person name="Horton D.L."/>
            <person name="Alikhan N.F."/>
            <person name="Baker D."/>
            <person name="Gharbi K."/>
            <person name="Hall N."/>
            <person name="Watson M."/>
            <person name="Adriaenssens E.M."/>
            <person name="Foster-Nyarko E."/>
            <person name="Jarju S."/>
            <person name="Secka A."/>
            <person name="Antonio M."/>
            <person name="Oren A."/>
            <person name="Chaudhuri R.R."/>
            <person name="La Ragione R."/>
            <person name="Hildebrand F."/>
            <person name="Pallen M.J."/>
        </authorList>
    </citation>
    <scope>NUCLEOTIDE SEQUENCE</scope>
    <source>
        <strain evidence="3">ChiGjej1B1-24693</strain>
    </source>
</reference>
<keyword evidence="1" id="KW-1133">Transmembrane helix</keyword>
<feature type="transmembrane region" description="Helical" evidence="1">
    <location>
        <begin position="385"/>
        <end position="403"/>
    </location>
</feature>
<feature type="transmembrane region" description="Helical" evidence="1">
    <location>
        <begin position="21"/>
        <end position="41"/>
    </location>
</feature>
<dbReference type="Proteomes" id="UP000886842">
    <property type="component" value="Unassembled WGS sequence"/>
</dbReference>
<proteinExistence type="predicted"/>
<evidence type="ECO:0000313" key="4">
    <source>
        <dbReference type="Proteomes" id="UP000886842"/>
    </source>
</evidence>